<reference evidence="5" key="2">
    <citation type="submission" date="2020-11" db="EMBL/GenBank/DDBJ databases">
        <authorList>
            <person name="Cecchin M."/>
            <person name="Marcolungo L."/>
            <person name="Rossato M."/>
            <person name="Girolomoni L."/>
            <person name="Cosentino E."/>
            <person name="Cuine S."/>
            <person name="Li-Beisson Y."/>
            <person name="Delledonne M."/>
            <person name="Ballottari M."/>
        </authorList>
    </citation>
    <scope>NUCLEOTIDE SEQUENCE</scope>
    <source>
        <strain evidence="5">211/11P</strain>
        <tissue evidence="5">Whole cell</tissue>
    </source>
</reference>
<sequence length="454" mass="48759">MPPLASAAFAAATPGVEQDHLDVDDGMPLSLPRKLGTEAAADSGTGAFQRLPMVAPSKELLDSALRRAARVPYNQKLKNEAQKAKNRAARALDTLMKELCVPLGAYIKGFPQPERLHPFERALLELTVGPGTYERVLARVEALRRSTVEVGKAYATRASRAANKKEAVALQEEGFASLQAVFRRGSYAVDELKDVAKSLRRLPVVEPNIPTVALVGAPNVGKSSLVQLLSSGLPEVQNYPFTTRSIKMGHFYVVGRRHQVTDTPGLLNRAEEDRNAMERLTLACLQHLPTAVLFVVDLTGECGTTVANQWHIREELRARFPGKPWVDAFSKTDLLEEEFDEADAQRAGGQIARQQQQCTGAGGTGVGTSAARAEDGCPPARSEAGEQPAVDAVQFAVRVRGALRVSSTSGSGVDDLKAAMLRMLEQHDLQRQQPGVAGLADDGAASATAPHNLP</sequence>
<proteinExistence type="predicted"/>
<dbReference type="EMBL" id="SIDB01000001">
    <property type="protein sequence ID" value="KAI3438579.1"/>
    <property type="molecule type" value="Genomic_DNA"/>
</dbReference>
<dbReference type="PROSITE" id="PS51710">
    <property type="entry name" value="G_OBG"/>
    <property type="match status" value="1"/>
</dbReference>
<evidence type="ECO:0000256" key="3">
    <source>
        <dbReference type="SAM" id="MobiDB-lite"/>
    </source>
</evidence>
<dbReference type="InterPro" id="IPR041623">
    <property type="entry name" value="NOG1_N"/>
</dbReference>
<dbReference type="InterPro" id="IPR006073">
    <property type="entry name" value="GTP-bd"/>
</dbReference>
<reference evidence="5" key="1">
    <citation type="journal article" date="2019" name="Plant J.">
        <title>Chlorella vulgaris genome assembly and annotation reveals the molecular basis for metabolic acclimation to high light conditions.</title>
        <authorList>
            <person name="Cecchin M."/>
            <person name="Marcolungo L."/>
            <person name="Rossato M."/>
            <person name="Girolomoni L."/>
            <person name="Cosentino E."/>
            <person name="Cuine S."/>
            <person name="Li-Beisson Y."/>
            <person name="Delledonne M."/>
            <person name="Ballottari M."/>
        </authorList>
    </citation>
    <scope>NUCLEOTIDE SEQUENCE</scope>
    <source>
        <strain evidence="5">211/11P</strain>
    </source>
</reference>
<keyword evidence="6" id="KW-1185">Reference proteome</keyword>
<feature type="region of interest" description="Disordered" evidence="3">
    <location>
        <begin position="358"/>
        <end position="386"/>
    </location>
</feature>
<protein>
    <recommendedName>
        <fullName evidence="4">OBG-type G domain-containing protein</fullName>
    </recommendedName>
</protein>
<dbReference type="Gene3D" id="3.40.50.300">
    <property type="entry name" value="P-loop containing nucleotide triphosphate hydrolases"/>
    <property type="match status" value="1"/>
</dbReference>
<evidence type="ECO:0000259" key="4">
    <source>
        <dbReference type="PROSITE" id="PS51710"/>
    </source>
</evidence>
<evidence type="ECO:0000313" key="6">
    <source>
        <dbReference type="Proteomes" id="UP001055712"/>
    </source>
</evidence>
<dbReference type="InterPro" id="IPR027417">
    <property type="entry name" value="P-loop_NTPase"/>
</dbReference>
<dbReference type="PRINTS" id="PR00326">
    <property type="entry name" value="GTP1OBG"/>
</dbReference>
<organism evidence="5 6">
    <name type="scientific">Chlorella vulgaris</name>
    <name type="common">Green alga</name>
    <dbReference type="NCBI Taxonomy" id="3077"/>
    <lineage>
        <taxon>Eukaryota</taxon>
        <taxon>Viridiplantae</taxon>
        <taxon>Chlorophyta</taxon>
        <taxon>core chlorophytes</taxon>
        <taxon>Trebouxiophyceae</taxon>
        <taxon>Chlorellales</taxon>
        <taxon>Chlorellaceae</taxon>
        <taxon>Chlorella clade</taxon>
        <taxon>Chlorella</taxon>
    </lineage>
</organism>
<dbReference type="PANTHER" id="PTHR45759">
    <property type="entry name" value="NUCLEOLAR GTP-BINDING PROTEIN 1"/>
    <property type="match status" value="1"/>
</dbReference>
<dbReference type="Pfam" id="PF06858">
    <property type="entry name" value="NOG1"/>
    <property type="match status" value="1"/>
</dbReference>
<keyword evidence="1" id="KW-0547">Nucleotide-binding</keyword>
<dbReference type="GO" id="GO:0005525">
    <property type="term" value="F:GTP binding"/>
    <property type="evidence" value="ECO:0007669"/>
    <property type="project" value="UniProtKB-KW"/>
</dbReference>
<comment type="caution">
    <text evidence="5">The sequence shown here is derived from an EMBL/GenBank/DDBJ whole genome shotgun (WGS) entry which is preliminary data.</text>
</comment>
<dbReference type="Gene3D" id="1.20.120.1190">
    <property type="match status" value="1"/>
</dbReference>
<accession>A0A9D4Z265</accession>
<dbReference type="InterPro" id="IPR031167">
    <property type="entry name" value="G_OBG"/>
</dbReference>
<name>A0A9D4Z265_CHLVU</name>
<dbReference type="Pfam" id="PF17835">
    <property type="entry name" value="NOG1_N"/>
    <property type="match status" value="1"/>
</dbReference>
<dbReference type="Proteomes" id="UP001055712">
    <property type="component" value="Unassembled WGS sequence"/>
</dbReference>
<feature type="region of interest" description="Disordered" evidence="3">
    <location>
        <begin position="432"/>
        <end position="454"/>
    </location>
</feature>
<evidence type="ECO:0000256" key="1">
    <source>
        <dbReference type="ARBA" id="ARBA00022741"/>
    </source>
</evidence>
<dbReference type="OrthoDB" id="415015at2759"/>
<evidence type="ECO:0000313" key="5">
    <source>
        <dbReference type="EMBL" id="KAI3438579.1"/>
    </source>
</evidence>
<dbReference type="SUPFAM" id="SSF52540">
    <property type="entry name" value="P-loop containing nucleoside triphosphate hydrolases"/>
    <property type="match status" value="1"/>
</dbReference>
<gene>
    <name evidence="5" type="ORF">D9Q98_001004</name>
</gene>
<dbReference type="AlphaFoldDB" id="A0A9D4Z265"/>
<dbReference type="InterPro" id="IPR010674">
    <property type="entry name" value="NOG1_Rossman_fold_dom"/>
</dbReference>
<keyword evidence="2" id="KW-0342">GTP-binding</keyword>
<feature type="domain" description="OBG-type G" evidence="4">
    <location>
        <begin position="210"/>
        <end position="267"/>
    </location>
</feature>
<evidence type="ECO:0000256" key="2">
    <source>
        <dbReference type="ARBA" id="ARBA00023134"/>
    </source>
</evidence>